<gene>
    <name evidence="3" type="primary">SMYD2</name>
    <name evidence="3" type="ORF">AK812_SmicGene3965</name>
</gene>
<dbReference type="PANTHER" id="PTHR47643:SF2">
    <property type="entry name" value="TPR DOMAIN PROTEIN (AFU_ORTHOLOGUE AFUA_5G12710)"/>
    <property type="match status" value="1"/>
</dbReference>
<comment type="caution">
    <text evidence="3">The sequence shown here is derived from an EMBL/GenBank/DDBJ whole genome shotgun (WGS) entry which is preliminary data.</text>
</comment>
<evidence type="ECO:0000259" key="2">
    <source>
        <dbReference type="PROSITE" id="PS50280"/>
    </source>
</evidence>
<dbReference type="EMBL" id="LSRX01000048">
    <property type="protein sequence ID" value="OLQ12126.1"/>
    <property type="molecule type" value="Genomic_DNA"/>
</dbReference>
<dbReference type="GO" id="GO:0032259">
    <property type="term" value="P:methylation"/>
    <property type="evidence" value="ECO:0007669"/>
    <property type="project" value="UniProtKB-KW"/>
</dbReference>
<dbReference type="GO" id="GO:0008168">
    <property type="term" value="F:methyltransferase activity"/>
    <property type="evidence" value="ECO:0007669"/>
    <property type="project" value="UniProtKB-KW"/>
</dbReference>
<dbReference type="PROSITE" id="PS50280">
    <property type="entry name" value="SET"/>
    <property type="match status" value="1"/>
</dbReference>
<dbReference type="PANTHER" id="PTHR47643">
    <property type="entry name" value="TPR DOMAIN PROTEIN (AFU_ORTHOLOGUE AFUA_5G12710)"/>
    <property type="match status" value="1"/>
</dbReference>
<reference evidence="3 4" key="1">
    <citation type="submission" date="2016-02" db="EMBL/GenBank/DDBJ databases">
        <title>Genome analysis of coral dinoflagellate symbionts highlights evolutionary adaptations to a symbiotic lifestyle.</title>
        <authorList>
            <person name="Aranda M."/>
            <person name="Li Y."/>
            <person name="Liew Y.J."/>
            <person name="Baumgarten S."/>
            <person name="Simakov O."/>
            <person name="Wilson M."/>
            <person name="Piel J."/>
            <person name="Ashoor H."/>
            <person name="Bougouffa S."/>
            <person name="Bajic V.B."/>
            <person name="Ryu T."/>
            <person name="Ravasi T."/>
            <person name="Bayer T."/>
            <person name="Micklem G."/>
            <person name="Kim H."/>
            <person name="Bhak J."/>
            <person name="Lajeunesse T.C."/>
            <person name="Voolstra C.R."/>
        </authorList>
    </citation>
    <scope>NUCLEOTIDE SEQUENCE [LARGE SCALE GENOMIC DNA]</scope>
    <source>
        <strain evidence="3 4">CCMP2467</strain>
    </source>
</reference>
<accession>A0A1Q9EXF5</accession>
<feature type="domain" description="SET" evidence="2">
    <location>
        <begin position="30"/>
        <end position="205"/>
    </location>
</feature>
<name>A0A1Q9EXF5_SYMMI</name>
<keyword evidence="3" id="KW-0489">Methyltransferase</keyword>
<evidence type="ECO:0000256" key="1">
    <source>
        <dbReference type="SAM" id="MobiDB-lite"/>
    </source>
</evidence>
<keyword evidence="4" id="KW-1185">Reference proteome</keyword>
<proteinExistence type="predicted"/>
<dbReference type="Pfam" id="PF00856">
    <property type="entry name" value="SET"/>
    <property type="match status" value="1"/>
</dbReference>
<dbReference type="OrthoDB" id="419383at2759"/>
<dbReference type="SUPFAM" id="SSF82199">
    <property type="entry name" value="SET domain"/>
    <property type="match status" value="1"/>
</dbReference>
<sequence>MMPENAERYDFKELLKLPVGEATDVEEFLGPVQVALVPGKGRGLVAARDVGLGELLFVNRAFQVAETGKLLEATLRKLEDPRRCSDEEFQSFFRLSSGQGKGPLPEFPELKCRMRRRDSPQPDVPLRSVNRRLVKDILDSNAHELDTSDVAKLQSAGKLSSIFLTASLVNHSCRPTAARVFLGDLMFVRAARDLKMGEEITDGYISVLQPVFERVAGIRKRYGFELHEDRGVVETALLPEPEVRAMLREMDEVESLEEFQALSEKIQRLVHGAILRLPSASAAVQQAAQRLGLGLGLEKLLLGGAGEVPVLVATAALLEHLGRLREAAQAYSRCCWLMEELAPHNAYHAKWALEALLCANRAGLPLAEYVAYAGKVLACHIGPGTLETVLRCQLGEKRSRCLLAGHSAQVRRWPPGEVGILHTLHTHGDAAAAGSSMDLEFHLDEKVSPVEVEISVNQMLLYVQVRQKCFYLVLPGKVDGEPEPIRLSMRGPGSVRWPCPAALIMVVQRLWNFVKRHRKKLIASGIIAGGIWYALRVYLPRAQQRMFDELMKALQESGSSSDDSKAQQRSRARFQENQLVSDDYARKGLRSYEPKHAGCFKIDKCQQEVKEAKAKDKKIIAFKALQEECLSLLASAVYSIHVNLLLHRIINNIAGREARGRLSQQGAGATAKANGEEEASSMKELIDSTEYFLKEGPERMAAAARKAVKAAAEAVPLPPESSVNSESLSTFFVDVFNRMDQDVWENQKGASLLPPAQDQEKGSGKQPTFGPMARLGAIDLIVCL</sequence>
<dbReference type="InterPro" id="IPR046341">
    <property type="entry name" value="SET_dom_sf"/>
</dbReference>
<dbReference type="SMART" id="SM00317">
    <property type="entry name" value="SET"/>
    <property type="match status" value="1"/>
</dbReference>
<protein>
    <submittedName>
        <fullName evidence="3">N-lysine methyltransferase SMYD2</fullName>
    </submittedName>
</protein>
<evidence type="ECO:0000313" key="3">
    <source>
        <dbReference type="EMBL" id="OLQ12126.1"/>
    </source>
</evidence>
<dbReference type="Proteomes" id="UP000186817">
    <property type="component" value="Unassembled WGS sequence"/>
</dbReference>
<dbReference type="AlphaFoldDB" id="A0A1Q9EXF5"/>
<feature type="region of interest" description="Disordered" evidence="1">
    <location>
        <begin position="751"/>
        <end position="770"/>
    </location>
</feature>
<dbReference type="InterPro" id="IPR053209">
    <property type="entry name" value="Gramillin-biosynth_MTr"/>
</dbReference>
<dbReference type="Gene3D" id="2.170.270.10">
    <property type="entry name" value="SET domain"/>
    <property type="match status" value="1"/>
</dbReference>
<dbReference type="InterPro" id="IPR001214">
    <property type="entry name" value="SET_dom"/>
</dbReference>
<organism evidence="3 4">
    <name type="scientific">Symbiodinium microadriaticum</name>
    <name type="common">Dinoflagellate</name>
    <name type="synonym">Zooxanthella microadriatica</name>
    <dbReference type="NCBI Taxonomy" id="2951"/>
    <lineage>
        <taxon>Eukaryota</taxon>
        <taxon>Sar</taxon>
        <taxon>Alveolata</taxon>
        <taxon>Dinophyceae</taxon>
        <taxon>Suessiales</taxon>
        <taxon>Symbiodiniaceae</taxon>
        <taxon>Symbiodinium</taxon>
    </lineage>
</organism>
<keyword evidence="3" id="KW-0808">Transferase</keyword>
<evidence type="ECO:0000313" key="4">
    <source>
        <dbReference type="Proteomes" id="UP000186817"/>
    </source>
</evidence>